<protein>
    <submittedName>
        <fullName evidence="1">Uncharacterized protein</fullName>
    </submittedName>
</protein>
<gene>
    <name evidence="1" type="ORF">B0H15DRAFT_763461</name>
</gene>
<reference evidence="1" key="1">
    <citation type="submission" date="2023-03" db="EMBL/GenBank/DDBJ databases">
        <title>Massive genome expansion in bonnet fungi (Mycena s.s.) driven by repeated elements and novel gene families across ecological guilds.</title>
        <authorList>
            <consortium name="Lawrence Berkeley National Laboratory"/>
            <person name="Harder C.B."/>
            <person name="Miyauchi S."/>
            <person name="Viragh M."/>
            <person name="Kuo A."/>
            <person name="Thoen E."/>
            <person name="Andreopoulos B."/>
            <person name="Lu D."/>
            <person name="Skrede I."/>
            <person name="Drula E."/>
            <person name="Henrissat B."/>
            <person name="Morin E."/>
            <person name="Kohler A."/>
            <person name="Barry K."/>
            <person name="LaButti K."/>
            <person name="Morin E."/>
            <person name="Salamov A."/>
            <person name="Lipzen A."/>
            <person name="Mereny Z."/>
            <person name="Hegedus B."/>
            <person name="Baldrian P."/>
            <person name="Stursova M."/>
            <person name="Weitz H."/>
            <person name="Taylor A."/>
            <person name="Grigoriev I.V."/>
            <person name="Nagy L.G."/>
            <person name="Martin F."/>
            <person name="Kauserud H."/>
        </authorList>
    </citation>
    <scope>NUCLEOTIDE SEQUENCE</scope>
    <source>
        <strain evidence="1">CBHHK173m</strain>
    </source>
</reference>
<proteinExistence type="predicted"/>
<feature type="non-terminal residue" evidence="1">
    <location>
        <position position="1"/>
    </location>
</feature>
<comment type="caution">
    <text evidence="1">The sequence shown here is derived from an EMBL/GenBank/DDBJ whole genome shotgun (WGS) entry which is preliminary data.</text>
</comment>
<keyword evidence="2" id="KW-1185">Reference proteome</keyword>
<sequence>DDQLTFFAQSWNEHRINIRDGPNCLPTDMFHFDMLVHGAHGHSLAADLPEEELK</sequence>
<dbReference type="AlphaFoldDB" id="A0AAD6XP40"/>
<feature type="non-terminal residue" evidence="1">
    <location>
        <position position="54"/>
    </location>
</feature>
<evidence type="ECO:0000313" key="2">
    <source>
        <dbReference type="Proteomes" id="UP001222325"/>
    </source>
</evidence>
<dbReference type="EMBL" id="JARJCN010000069">
    <property type="protein sequence ID" value="KAJ7077995.1"/>
    <property type="molecule type" value="Genomic_DNA"/>
</dbReference>
<name>A0AAD6XP40_9AGAR</name>
<accession>A0AAD6XP40</accession>
<organism evidence="1 2">
    <name type="scientific">Mycena belliarum</name>
    <dbReference type="NCBI Taxonomy" id="1033014"/>
    <lineage>
        <taxon>Eukaryota</taxon>
        <taxon>Fungi</taxon>
        <taxon>Dikarya</taxon>
        <taxon>Basidiomycota</taxon>
        <taxon>Agaricomycotina</taxon>
        <taxon>Agaricomycetes</taxon>
        <taxon>Agaricomycetidae</taxon>
        <taxon>Agaricales</taxon>
        <taxon>Marasmiineae</taxon>
        <taxon>Mycenaceae</taxon>
        <taxon>Mycena</taxon>
    </lineage>
</organism>
<evidence type="ECO:0000313" key="1">
    <source>
        <dbReference type="EMBL" id="KAJ7077995.1"/>
    </source>
</evidence>
<dbReference type="Proteomes" id="UP001222325">
    <property type="component" value="Unassembled WGS sequence"/>
</dbReference>